<organism evidence="8 9">
    <name type="scientific">Ceutorhynchus assimilis</name>
    <name type="common">cabbage seed weevil</name>
    <dbReference type="NCBI Taxonomy" id="467358"/>
    <lineage>
        <taxon>Eukaryota</taxon>
        <taxon>Metazoa</taxon>
        <taxon>Ecdysozoa</taxon>
        <taxon>Arthropoda</taxon>
        <taxon>Hexapoda</taxon>
        <taxon>Insecta</taxon>
        <taxon>Pterygota</taxon>
        <taxon>Neoptera</taxon>
        <taxon>Endopterygota</taxon>
        <taxon>Coleoptera</taxon>
        <taxon>Polyphaga</taxon>
        <taxon>Cucujiformia</taxon>
        <taxon>Curculionidae</taxon>
        <taxon>Ceutorhynchinae</taxon>
        <taxon>Ceutorhynchus</taxon>
    </lineage>
</organism>
<dbReference type="AlphaFoldDB" id="A0A9N9MTM9"/>
<protein>
    <recommendedName>
        <fullName evidence="10">Glycoside hydrolase family protein 48</fullName>
    </recommendedName>
</protein>
<feature type="signal peptide" evidence="7">
    <location>
        <begin position="1"/>
        <end position="17"/>
    </location>
</feature>
<keyword evidence="5" id="KW-0326">Glycosidase</keyword>
<keyword evidence="9" id="KW-1185">Reference proteome</keyword>
<evidence type="ECO:0000256" key="2">
    <source>
        <dbReference type="ARBA" id="ARBA00022801"/>
    </source>
</evidence>
<dbReference type="GO" id="GO:0008810">
    <property type="term" value="F:cellulase activity"/>
    <property type="evidence" value="ECO:0007669"/>
    <property type="project" value="InterPro"/>
</dbReference>
<proteinExistence type="predicted"/>
<dbReference type="InterPro" id="IPR000556">
    <property type="entry name" value="Glyco_hydro_48F"/>
</dbReference>
<dbReference type="Gene3D" id="2.170.160.10">
    <property type="entry name" value="Endo-1,4-beta-glucanase f. Domain 2"/>
    <property type="match status" value="1"/>
</dbReference>
<evidence type="ECO:0000256" key="7">
    <source>
        <dbReference type="SAM" id="SignalP"/>
    </source>
</evidence>
<gene>
    <name evidence="8" type="ORF">CEUTPL_LOCUS9375</name>
</gene>
<evidence type="ECO:0000256" key="4">
    <source>
        <dbReference type="ARBA" id="ARBA00023277"/>
    </source>
</evidence>
<dbReference type="PRINTS" id="PR00844">
    <property type="entry name" value="GLHYDRLASE48"/>
</dbReference>
<dbReference type="Pfam" id="PF02011">
    <property type="entry name" value="Glyco_hydro_48"/>
    <property type="match status" value="1"/>
</dbReference>
<evidence type="ECO:0000313" key="9">
    <source>
        <dbReference type="Proteomes" id="UP001152799"/>
    </source>
</evidence>
<dbReference type="InterPro" id="IPR008928">
    <property type="entry name" value="6-hairpin_glycosidase_sf"/>
</dbReference>
<dbReference type="Proteomes" id="UP001152799">
    <property type="component" value="Chromosome 5"/>
</dbReference>
<evidence type="ECO:0000256" key="6">
    <source>
        <dbReference type="ARBA" id="ARBA00023326"/>
    </source>
</evidence>
<accession>A0A9N9MTM9</accession>
<name>A0A9N9MTM9_9CUCU</name>
<keyword evidence="6" id="KW-0624">Polysaccharide degradation</keyword>
<dbReference type="GO" id="GO:0030245">
    <property type="term" value="P:cellulose catabolic process"/>
    <property type="evidence" value="ECO:0007669"/>
    <property type="project" value="UniProtKB-KW"/>
</dbReference>
<dbReference type="InterPro" id="IPR027390">
    <property type="entry name" value="Endoglucanase_F_dom3"/>
</dbReference>
<dbReference type="Gene3D" id="4.10.870.10">
    <property type="entry name" value="Endo-1,4-beta-glucanase f. Domain 3"/>
    <property type="match status" value="1"/>
</dbReference>
<reference evidence="8" key="1">
    <citation type="submission" date="2022-01" db="EMBL/GenBank/DDBJ databases">
        <authorList>
            <person name="King R."/>
        </authorList>
    </citation>
    <scope>NUCLEOTIDE SEQUENCE</scope>
</reference>
<keyword evidence="3" id="KW-0136">Cellulose degradation</keyword>
<sequence>MKATTVLLLVLVAGIQAGTYLDRFKEQYQKIHNSANGYFSKEGVPYHSIETLVVEAPDYGHETTSEAYSYYVWLEAINGYVTGDFSSFNNAWNNLETYIIPTFQPTLGSYNPGKPATYADELDDPSRYPAPIQTGVPVGQDPIYQELKNAYGTDSIYSMHWLLDVDNKYGFGDAQGQCEQGPSENGPSLINTFQRGPLESVWRTIPQPTCDNFKYGGRNGFLDLFVGDNSYTRQWKYTAAPDADARAIQAVYWAIQWAKEKGVENTISQTVSKASKMGDYLRYTMFDKYFKKIGNCVGPYNCGGGYGKESAHYLINWYYAWGGAMPDAGWWSWIIGDSAAHFGYQNPMTAYALSTVDELKPKGATAVQDWATSLQRQLELYKYLQTEEGAFAGGVTNSWNGRYDTPTSNLTSDTFHGMFYDWEPVYHDPPSNRWYGMQAWSTDRLAQYYYVSKDSTVLPILQKWVSWVLSVVKLENGDFQMPDHLTWKGVPPEISVNVGTYTHEIGTASATARTLAYYAAATGDSAAKAAAKAAAKGLLDALYSHSSDKGITIPEVPDQYKRFKEPVYVPPGWTGVYPYGDVIDSSATFIGIRSWFKQDPQWSKIESIMAGGEIPEFEFHRFWAQADVAIAFGTYAILFNE</sequence>
<evidence type="ECO:0000313" key="8">
    <source>
        <dbReference type="EMBL" id="CAG9768854.1"/>
    </source>
</evidence>
<evidence type="ECO:0000256" key="3">
    <source>
        <dbReference type="ARBA" id="ARBA00023001"/>
    </source>
</evidence>
<evidence type="ECO:0008006" key="10">
    <source>
        <dbReference type="Google" id="ProtNLM"/>
    </source>
</evidence>
<dbReference type="EMBL" id="OU892281">
    <property type="protein sequence ID" value="CAG9768854.1"/>
    <property type="molecule type" value="Genomic_DNA"/>
</dbReference>
<evidence type="ECO:0000256" key="5">
    <source>
        <dbReference type="ARBA" id="ARBA00023295"/>
    </source>
</evidence>
<dbReference type="SUPFAM" id="SSF48208">
    <property type="entry name" value="Six-hairpin glycosidases"/>
    <property type="match status" value="1"/>
</dbReference>
<evidence type="ECO:0000256" key="1">
    <source>
        <dbReference type="ARBA" id="ARBA00022729"/>
    </source>
</evidence>
<dbReference type="OrthoDB" id="6661625at2759"/>
<dbReference type="InterPro" id="IPR023309">
    <property type="entry name" value="Endo-1-4-beta-glucanase_dom2"/>
</dbReference>
<feature type="chain" id="PRO_5040297129" description="Glycoside hydrolase family protein 48" evidence="7">
    <location>
        <begin position="18"/>
        <end position="641"/>
    </location>
</feature>
<keyword evidence="2" id="KW-0378">Hydrolase</keyword>
<dbReference type="InterPro" id="IPR012341">
    <property type="entry name" value="6hp_glycosidase-like_sf"/>
</dbReference>
<dbReference type="Gene3D" id="1.50.10.10">
    <property type="match status" value="1"/>
</dbReference>
<keyword evidence="1 7" id="KW-0732">Signal</keyword>
<keyword evidence="4" id="KW-0119">Carbohydrate metabolism</keyword>